<name>A0A085N1U3_9BILA</name>
<gene>
    <name evidence="4" type="ORF">M514_24365</name>
</gene>
<dbReference type="Gene3D" id="3.40.1230.10">
    <property type="entry name" value="MTH938-like"/>
    <property type="match status" value="1"/>
</dbReference>
<protein>
    <submittedName>
        <fullName evidence="4">Uncharacterized protein</fullName>
    </submittedName>
</protein>
<dbReference type="AlphaFoldDB" id="A0A085N1U3"/>
<dbReference type="InterPro" id="IPR058912">
    <property type="entry name" value="HTH_animal"/>
</dbReference>
<dbReference type="Pfam" id="PF26215">
    <property type="entry name" value="HTH_animal"/>
    <property type="match status" value="1"/>
</dbReference>
<sequence>MIEESFVLTRLDDGENVISVTFEKHRDRLKTTVCRKPAHSERYLHFSSHHLQSVMIGLIIGIVERARAICSEEFLSRELGQIKTTFFSNGYPAALISSAITHAIAEPEEHVPRPTVPLLILPCYKGLGAKIKRMRGTIGFQVYFKSAASLRSIVRNDKIRLAPNEKPGVTYEILCTCSASYIGETGNTLSHRYDQRLSCLNRCKNAVNEQKGLGAKRRGRPRKLQPNDAMDEAIKASAIVEHAYRYDGQLYPNIIAVEPYFQVRKIKETLYVRHNEVINSDKGTEVAFNRVHGYTPATYESCSTAAFKHGRTEAVRPATEASNCFVRALLNVQSPMSKAELKKMLFHCSKVHSNLVKQASMGKGFDRHMFAMKMLAERRGDRVPDLFIDETYRLANHFTLSTSSLTSDSILLGGFGPVVPDGYGIGYSVNDEQLGCILTAYTSKRNLDDFVESLKTLSYVSIDLLIIFSMNFTRNASFIARSVRCVKCPLRRCCTIKDDTAHKVTPRMVMNEVSASPQYYFTDDEKSLRTSATSLQDTAGNDYLCIFSYNDGLILEGEHLRLHTNATATFEQVATLDEITEESISLLTMVEPKPDLVVLGAGDKENVGVLEKRLRSFLRENKLSAEIMATPDACPMINYLNADQRYVVGLLFPVSNLSKERFSRLDSNYERALAREMDQSVTAQILGIRSKSVPNALRELLEERRQQLKEELVTKKTNT</sequence>
<accession>A0A085N1U3</accession>
<feature type="domain" description="Choline/carnitine acyltransferase" evidence="2">
    <location>
        <begin position="286"/>
        <end position="455"/>
    </location>
</feature>
<dbReference type="SUPFAM" id="SSF64076">
    <property type="entry name" value="MTH938-like"/>
    <property type="match status" value="1"/>
</dbReference>
<organism evidence="4">
    <name type="scientific">Trichuris suis</name>
    <name type="common">pig whipworm</name>
    <dbReference type="NCBI Taxonomy" id="68888"/>
    <lineage>
        <taxon>Eukaryota</taxon>
        <taxon>Metazoa</taxon>
        <taxon>Ecdysozoa</taxon>
        <taxon>Nematoda</taxon>
        <taxon>Enoplea</taxon>
        <taxon>Dorylaimia</taxon>
        <taxon>Trichinellida</taxon>
        <taxon>Trichuridae</taxon>
        <taxon>Trichuris</taxon>
    </lineage>
</organism>
<comment type="similarity">
    <text evidence="1">Belongs to the carnitine/choline acetyltransferase family.</text>
</comment>
<evidence type="ECO:0000259" key="3">
    <source>
        <dbReference type="Pfam" id="PF26215"/>
    </source>
</evidence>
<dbReference type="InterPro" id="IPR023213">
    <property type="entry name" value="CAT-like_dom_sf"/>
</dbReference>
<dbReference type="InterPro" id="IPR036748">
    <property type="entry name" value="MTH938-like_sf"/>
</dbReference>
<dbReference type="PANTHER" id="PTHR22589:SF16">
    <property type="entry name" value="CARNITINE O-PALMITOYLTRANSFERASE 2, MITOCHONDRIAL"/>
    <property type="match status" value="1"/>
</dbReference>
<dbReference type="EMBL" id="KL367573">
    <property type="protein sequence ID" value="KFD63439.1"/>
    <property type="molecule type" value="Genomic_DNA"/>
</dbReference>
<dbReference type="InterPro" id="IPR007523">
    <property type="entry name" value="NDUFAF3/AAMDC"/>
</dbReference>
<dbReference type="Pfam" id="PF04430">
    <property type="entry name" value="DUF498"/>
    <property type="match status" value="1"/>
</dbReference>
<feature type="domain" description="Helix-turn-helix" evidence="3">
    <location>
        <begin position="42"/>
        <end position="100"/>
    </location>
</feature>
<dbReference type="GO" id="GO:0006635">
    <property type="term" value="P:fatty acid beta-oxidation"/>
    <property type="evidence" value="ECO:0007669"/>
    <property type="project" value="TreeGrafter"/>
</dbReference>
<dbReference type="GO" id="GO:0005739">
    <property type="term" value="C:mitochondrion"/>
    <property type="evidence" value="ECO:0007669"/>
    <property type="project" value="TreeGrafter"/>
</dbReference>
<dbReference type="InterPro" id="IPR039551">
    <property type="entry name" value="Cho/carn_acyl_trans"/>
</dbReference>
<reference evidence="4" key="1">
    <citation type="journal article" date="2014" name="Nat. Genet.">
        <title>Genome and transcriptome of the porcine whipworm Trichuris suis.</title>
        <authorList>
            <person name="Jex A.R."/>
            <person name="Nejsum P."/>
            <person name="Schwarz E.M."/>
            <person name="Hu L."/>
            <person name="Young N.D."/>
            <person name="Hall R.S."/>
            <person name="Korhonen P.K."/>
            <person name="Liao S."/>
            <person name="Thamsborg S."/>
            <person name="Xia J."/>
            <person name="Xu P."/>
            <person name="Wang S."/>
            <person name="Scheerlinck J.P."/>
            <person name="Hofmann A."/>
            <person name="Sternberg P.W."/>
            <person name="Wang J."/>
            <person name="Gasser R.B."/>
        </authorList>
    </citation>
    <scope>NUCLEOTIDE SEQUENCE [LARGE SCALE GENOMIC DNA]</scope>
    <source>
        <strain evidence="4">DCEP-RM93F</strain>
    </source>
</reference>
<proteinExistence type="inferred from homology"/>
<evidence type="ECO:0000259" key="2">
    <source>
        <dbReference type="Pfam" id="PF00755"/>
    </source>
</evidence>
<dbReference type="Gene3D" id="3.30.559.10">
    <property type="entry name" value="Chloramphenicol acetyltransferase-like domain"/>
    <property type="match status" value="1"/>
</dbReference>
<dbReference type="PANTHER" id="PTHR22589">
    <property type="entry name" value="CARNITINE O-ACYLTRANSFERASE"/>
    <property type="match status" value="1"/>
</dbReference>
<evidence type="ECO:0000313" key="4">
    <source>
        <dbReference type="EMBL" id="KFD63439.1"/>
    </source>
</evidence>
<dbReference type="InterPro" id="IPR000542">
    <property type="entry name" value="Carn_acyl_trans"/>
</dbReference>
<dbReference type="SUPFAM" id="SSF52777">
    <property type="entry name" value="CoA-dependent acyltransferases"/>
    <property type="match status" value="1"/>
</dbReference>
<dbReference type="Proteomes" id="UP000030758">
    <property type="component" value="Unassembled WGS sequence"/>
</dbReference>
<evidence type="ECO:0000256" key="1">
    <source>
        <dbReference type="ARBA" id="ARBA00005232"/>
    </source>
</evidence>
<dbReference type="Pfam" id="PF00755">
    <property type="entry name" value="Carn_acyltransf"/>
    <property type="match status" value="1"/>
</dbReference>
<dbReference type="GO" id="GO:0004095">
    <property type="term" value="F:carnitine O-palmitoyltransferase activity"/>
    <property type="evidence" value="ECO:0007669"/>
    <property type="project" value="TreeGrafter"/>
</dbReference>